<keyword evidence="3" id="KW-1185">Reference proteome</keyword>
<feature type="region of interest" description="Disordered" evidence="1">
    <location>
        <begin position="51"/>
        <end position="80"/>
    </location>
</feature>
<reference evidence="2" key="2">
    <citation type="submission" date="2025-09" db="UniProtKB">
        <authorList>
            <consortium name="Ensembl"/>
        </authorList>
    </citation>
    <scope>IDENTIFICATION</scope>
</reference>
<dbReference type="Ensembl" id="ENSSOCT00000009004.1">
    <property type="protein sequence ID" value="ENSSOCP00000008777.1"/>
    <property type="gene ID" value="ENSSOCG00000006699.1"/>
</dbReference>
<evidence type="ECO:0000256" key="1">
    <source>
        <dbReference type="SAM" id="MobiDB-lite"/>
    </source>
</evidence>
<proteinExistence type="predicted"/>
<accession>A0A8D0F369</accession>
<feature type="compositionally biased region" description="Basic and acidic residues" evidence="1">
    <location>
        <begin position="69"/>
        <end position="80"/>
    </location>
</feature>
<protein>
    <submittedName>
        <fullName evidence="2">Uncharacterized protein</fullName>
    </submittedName>
</protein>
<sequence length="80" mass="8988">HSSIPSSHVSKADDSIEILPSLSPDSVDIFSCSAFTMTHFSVPCYQEDNFARKDRNSQSNSSKELVLWEPRRNARDTQVS</sequence>
<dbReference type="AlphaFoldDB" id="A0A8D0F369"/>
<organism evidence="2 3">
    <name type="scientific">Strix occidentalis caurina</name>
    <name type="common">northern spotted owl</name>
    <dbReference type="NCBI Taxonomy" id="311401"/>
    <lineage>
        <taxon>Eukaryota</taxon>
        <taxon>Metazoa</taxon>
        <taxon>Chordata</taxon>
        <taxon>Craniata</taxon>
        <taxon>Vertebrata</taxon>
        <taxon>Euteleostomi</taxon>
        <taxon>Archelosauria</taxon>
        <taxon>Archosauria</taxon>
        <taxon>Dinosauria</taxon>
        <taxon>Saurischia</taxon>
        <taxon>Theropoda</taxon>
        <taxon>Coelurosauria</taxon>
        <taxon>Aves</taxon>
        <taxon>Neognathae</taxon>
        <taxon>Neoaves</taxon>
        <taxon>Telluraves</taxon>
        <taxon>Strigiformes</taxon>
        <taxon>Strigidae</taxon>
        <taxon>Strix</taxon>
    </lineage>
</organism>
<evidence type="ECO:0000313" key="3">
    <source>
        <dbReference type="Proteomes" id="UP000694551"/>
    </source>
</evidence>
<name>A0A8D0F369_STROC</name>
<evidence type="ECO:0000313" key="2">
    <source>
        <dbReference type="Ensembl" id="ENSSOCP00000008777.1"/>
    </source>
</evidence>
<dbReference type="Proteomes" id="UP000694551">
    <property type="component" value="Unplaced"/>
</dbReference>
<reference evidence="2" key="1">
    <citation type="submission" date="2025-08" db="UniProtKB">
        <authorList>
            <consortium name="Ensembl"/>
        </authorList>
    </citation>
    <scope>IDENTIFICATION</scope>
</reference>